<accession>A0A1Y3BJL0</accession>
<sequence>MERLVGSELKKEKEILMKAAVLDDDEIEEDDEVAAATTSRIPRDISNHSELSVKEISAPYTLPHYPIELEEQKKIAAHQLAQQIALKELEERATHDEESISNSEVQHAESIDSTSCSAGFTTSSILNQLDFQRVYISGENSFGIQKYINHCGELCV</sequence>
<evidence type="ECO:0000313" key="2">
    <source>
        <dbReference type="Proteomes" id="UP000194236"/>
    </source>
</evidence>
<proteinExistence type="predicted"/>
<evidence type="ECO:0000313" key="1">
    <source>
        <dbReference type="EMBL" id="OTF81140.1"/>
    </source>
</evidence>
<organism evidence="1 2">
    <name type="scientific">Euroglyphus maynei</name>
    <name type="common">Mayne's house dust mite</name>
    <dbReference type="NCBI Taxonomy" id="6958"/>
    <lineage>
        <taxon>Eukaryota</taxon>
        <taxon>Metazoa</taxon>
        <taxon>Ecdysozoa</taxon>
        <taxon>Arthropoda</taxon>
        <taxon>Chelicerata</taxon>
        <taxon>Arachnida</taxon>
        <taxon>Acari</taxon>
        <taxon>Acariformes</taxon>
        <taxon>Sarcoptiformes</taxon>
        <taxon>Astigmata</taxon>
        <taxon>Psoroptidia</taxon>
        <taxon>Analgoidea</taxon>
        <taxon>Pyroglyphidae</taxon>
        <taxon>Pyroglyphinae</taxon>
        <taxon>Euroglyphus</taxon>
    </lineage>
</organism>
<protein>
    <submittedName>
        <fullName evidence="1">Uncharacterized protein</fullName>
    </submittedName>
</protein>
<reference evidence="1 2" key="1">
    <citation type="submission" date="2017-03" db="EMBL/GenBank/DDBJ databases">
        <title>Genome Survey of Euroglyphus maynei.</title>
        <authorList>
            <person name="Arlian L.G."/>
            <person name="Morgan M.S."/>
            <person name="Rider S.D."/>
        </authorList>
    </citation>
    <scope>NUCLEOTIDE SEQUENCE [LARGE SCALE GENOMIC DNA]</scope>
    <source>
        <strain evidence="1">Arlian Lab</strain>
        <tissue evidence="1">Whole body</tissue>
    </source>
</reference>
<keyword evidence="2" id="KW-1185">Reference proteome</keyword>
<dbReference type="EMBL" id="MUJZ01015121">
    <property type="protein sequence ID" value="OTF81140.1"/>
    <property type="molecule type" value="Genomic_DNA"/>
</dbReference>
<dbReference type="AlphaFoldDB" id="A0A1Y3BJL0"/>
<dbReference type="Proteomes" id="UP000194236">
    <property type="component" value="Unassembled WGS sequence"/>
</dbReference>
<name>A0A1Y3BJL0_EURMA</name>
<gene>
    <name evidence="1" type="ORF">BLA29_010338</name>
</gene>
<comment type="caution">
    <text evidence="1">The sequence shown here is derived from an EMBL/GenBank/DDBJ whole genome shotgun (WGS) entry which is preliminary data.</text>
</comment>